<sequence length="104" mass="10919">MFSPPWSLWPVPALTSTTTQTPTARTGSARRTLGKTGATRVLPLPTARIAPSPFRRPRGIWSSSMTTTTLVPSTGGLMANAGAPLARSSPTSFLGNLWLRAGLA</sequence>
<name>A0A9P8WFI6_9HYPO</name>
<dbReference type="AlphaFoldDB" id="A0A9P8WFI6"/>
<feature type="compositionally biased region" description="Low complexity" evidence="1">
    <location>
        <begin position="15"/>
        <end position="26"/>
    </location>
</feature>
<keyword evidence="3" id="KW-1185">Reference proteome</keyword>
<comment type="caution">
    <text evidence="2">The sequence shown here is derived from an EMBL/GenBank/DDBJ whole genome shotgun (WGS) entry which is preliminary data.</text>
</comment>
<protein>
    <submittedName>
        <fullName evidence="2">Uncharacterized protein</fullName>
    </submittedName>
</protein>
<evidence type="ECO:0000313" key="2">
    <source>
        <dbReference type="EMBL" id="KAH6896546.1"/>
    </source>
</evidence>
<accession>A0A9P8WFI6</accession>
<feature type="region of interest" description="Disordered" evidence="1">
    <location>
        <begin position="13"/>
        <end position="36"/>
    </location>
</feature>
<gene>
    <name evidence="2" type="ORF">B0T10DRAFT_601998</name>
</gene>
<evidence type="ECO:0000256" key="1">
    <source>
        <dbReference type="SAM" id="MobiDB-lite"/>
    </source>
</evidence>
<proteinExistence type="predicted"/>
<organism evidence="2 3">
    <name type="scientific">Thelonectria olida</name>
    <dbReference type="NCBI Taxonomy" id="1576542"/>
    <lineage>
        <taxon>Eukaryota</taxon>
        <taxon>Fungi</taxon>
        <taxon>Dikarya</taxon>
        <taxon>Ascomycota</taxon>
        <taxon>Pezizomycotina</taxon>
        <taxon>Sordariomycetes</taxon>
        <taxon>Hypocreomycetidae</taxon>
        <taxon>Hypocreales</taxon>
        <taxon>Nectriaceae</taxon>
        <taxon>Thelonectria</taxon>
    </lineage>
</organism>
<dbReference type="Proteomes" id="UP000777438">
    <property type="component" value="Unassembled WGS sequence"/>
</dbReference>
<reference evidence="2 3" key="1">
    <citation type="journal article" date="2021" name="Nat. Commun.">
        <title>Genetic determinants of endophytism in the Arabidopsis root mycobiome.</title>
        <authorList>
            <person name="Mesny F."/>
            <person name="Miyauchi S."/>
            <person name="Thiergart T."/>
            <person name="Pickel B."/>
            <person name="Atanasova L."/>
            <person name="Karlsson M."/>
            <person name="Huettel B."/>
            <person name="Barry K.W."/>
            <person name="Haridas S."/>
            <person name="Chen C."/>
            <person name="Bauer D."/>
            <person name="Andreopoulos W."/>
            <person name="Pangilinan J."/>
            <person name="LaButti K."/>
            <person name="Riley R."/>
            <person name="Lipzen A."/>
            <person name="Clum A."/>
            <person name="Drula E."/>
            <person name="Henrissat B."/>
            <person name="Kohler A."/>
            <person name="Grigoriev I.V."/>
            <person name="Martin F.M."/>
            <person name="Hacquard S."/>
        </authorList>
    </citation>
    <scope>NUCLEOTIDE SEQUENCE [LARGE SCALE GENOMIC DNA]</scope>
    <source>
        <strain evidence="2 3">MPI-CAGE-CH-0241</strain>
    </source>
</reference>
<dbReference type="EMBL" id="JAGPYM010000003">
    <property type="protein sequence ID" value="KAH6896546.1"/>
    <property type="molecule type" value="Genomic_DNA"/>
</dbReference>
<evidence type="ECO:0000313" key="3">
    <source>
        <dbReference type="Proteomes" id="UP000777438"/>
    </source>
</evidence>